<dbReference type="AlphaFoldDB" id="A0A5C6EED3"/>
<evidence type="ECO:0000259" key="3">
    <source>
        <dbReference type="PROSITE" id="PS50110"/>
    </source>
</evidence>
<evidence type="ECO:0000313" key="4">
    <source>
        <dbReference type="EMBL" id="TWU46845.1"/>
    </source>
</evidence>
<feature type="modified residue" description="4-aspartylphosphate" evidence="2">
    <location>
        <position position="66"/>
    </location>
</feature>
<keyword evidence="5" id="KW-1185">Reference proteome</keyword>
<organism evidence="4 5">
    <name type="scientific">Rubripirellula reticaptiva</name>
    <dbReference type="NCBI Taxonomy" id="2528013"/>
    <lineage>
        <taxon>Bacteria</taxon>
        <taxon>Pseudomonadati</taxon>
        <taxon>Planctomycetota</taxon>
        <taxon>Planctomycetia</taxon>
        <taxon>Pirellulales</taxon>
        <taxon>Pirellulaceae</taxon>
        <taxon>Rubripirellula</taxon>
    </lineage>
</organism>
<evidence type="ECO:0000256" key="1">
    <source>
        <dbReference type="ARBA" id="ARBA00022553"/>
    </source>
</evidence>
<dbReference type="PROSITE" id="PS50110">
    <property type="entry name" value="RESPONSE_REGULATORY"/>
    <property type="match status" value="1"/>
</dbReference>
<dbReference type="PANTHER" id="PTHR44591:SF3">
    <property type="entry name" value="RESPONSE REGULATORY DOMAIN-CONTAINING PROTEIN"/>
    <property type="match status" value="1"/>
</dbReference>
<protein>
    <submittedName>
        <fullName evidence="4">Nitrogen regulation protein NR(I)</fullName>
    </submittedName>
</protein>
<dbReference type="SUPFAM" id="SSF52172">
    <property type="entry name" value="CheY-like"/>
    <property type="match status" value="1"/>
</dbReference>
<dbReference type="InterPro" id="IPR050595">
    <property type="entry name" value="Bact_response_regulator"/>
</dbReference>
<dbReference type="EMBL" id="SJPX01000006">
    <property type="protein sequence ID" value="TWU46845.1"/>
    <property type="molecule type" value="Genomic_DNA"/>
</dbReference>
<dbReference type="PANTHER" id="PTHR44591">
    <property type="entry name" value="STRESS RESPONSE REGULATOR PROTEIN 1"/>
    <property type="match status" value="1"/>
</dbReference>
<dbReference type="Pfam" id="PF00072">
    <property type="entry name" value="Response_reg"/>
    <property type="match status" value="1"/>
</dbReference>
<gene>
    <name evidence="4" type="primary">glnG_5</name>
    <name evidence="4" type="ORF">Poly59_58180</name>
</gene>
<dbReference type="GO" id="GO:0000160">
    <property type="term" value="P:phosphorelay signal transduction system"/>
    <property type="evidence" value="ECO:0007669"/>
    <property type="project" value="InterPro"/>
</dbReference>
<accession>A0A5C6EED3</accession>
<dbReference type="InterPro" id="IPR011006">
    <property type="entry name" value="CheY-like_superfamily"/>
</dbReference>
<dbReference type="InterPro" id="IPR001789">
    <property type="entry name" value="Sig_transdc_resp-reg_receiver"/>
</dbReference>
<sequence length="181" mass="19817">MARQKTISQSKWSRTVPSVLVIDDDRSILTLAEKTLSAIASVETAETAGEGLEKLRNDDFDTVLLDIQLPDQNGLAVYCEIREHDRRIPDVFMTIEAASSTAIEAMQLGAFDYIGKPLSVEPLRHLIEKATEQRQVSSVPVAISADEDLSGGDAELLIGRSPAMLDLFKAIEKSASRMSRS</sequence>
<evidence type="ECO:0000313" key="5">
    <source>
        <dbReference type="Proteomes" id="UP000317977"/>
    </source>
</evidence>
<dbReference type="SMART" id="SM00448">
    <property type="entry name" value="REC"/>
    <property type="match status" value="1"/>
</dbReference>
<comment type="caution">
    <text evidence="4">The sequence shown here is derived from an EMBL/GenBank/DDBJ whole genome shotgun (WGS) entry which is preliminary data.</text>
</comment>
<feature type="domain" description="Response regulatory" evidence="3">
    <location>
        <begin position="18"/>
        <end position="131"/>
    </location>
</feature>
<evidence type="ECO:0000256" key="2">
    <source>
        <dbReference type="PROSITE-ProRule" id="PRU00169"/>
    </source>
</evidence>
<reference evidence="4 5" key="1">
    <citation type="submission" date="2019-02" db="EMBL/GenBank/DDBJ databases">
        <title>Deep-cultivation of Planctomycetes and their phenomic and genomic characterization uncovers novel biology.</title>
        <authorList>
            <person name="Wiegand S."/>
            <person name="Jogler M."/>
            <person name="Boedeker C."/>
            <person name="Pinto D."/>
            <person name="Vollmers J."/>
            <person name="Rivas-Marin E."/>
            <person name="Kohn T."/>
            <person name="Peeters S.H."/>
            <person name="Heuer A."/>
            <person name="Rast P."/>
            <person name="Oberbeckmann S."/>
            <person name="Bunk B."/>
            <person name="Jeske O."/>
            <person name="Meyerdierks A."/>
            <person name="Storesund J.E."/>
            <person name="Kallscheuer N."/>
            <person name="Luecker S."/>
            <person name="Lage O.M."/>
            <person name="Pohl T."/>
            <person name="Merkel B.J."/>
            <person name="Hornburger P."/>
            <person name="Mueller R.-W."/>
            <person name="Bruemmer F."/>
            <person name="Labrenz M."/>
            <person name="Spormann A.M."/>
            <person name="Op Den Camp H."/>
            <person name="Overmann J."/>
            <person name="Amann R."/>
            <person name="Jetten M.S.M."/>
            <person name="Mascher T."/>
            <person name="Medema M.H."/>
            <person name="Devos D.P."/>
            <person name="Kaster A.-K."/>
            <person name="Ovreas L."/>
            <person name="Rohde M."/>
            <person name="Galperin M.Y."/>
            <person name="Jogler C."/>
        </authorList>
    </citation>
    <scope>NUCLEOTIDE SEQUENCE [LARGE SCALE GENOMIC DNA]</scope>
    <source>
        <strain evidence="4 5">Poly59</strain>
    </source>
</reference>
<dbReference type="Proteomes" id="UP000317977">
    <property type="component" value="Unassembled WGS sequence"/>
</dbReference>
<keyword evidence="1 2" id="KW-0597">Phosphoprotein</keyword>
<proteinExistence type="predicted"/>
<name>A0A5C6EED3_9BACT</name>
<dbReference type="Gene3D" id="3.40.50.2300">
    <property type="match status" value="1"/>
</dbReference>